<name>A0AAV3XVY4_9GAST</name>
<evidence type="ECO:0000313" key="2">
    <source>
        <dbReference type="EMBL" id="GFN74574.1"/>
    </source>
</evidence>
<dbReference type="AlphaFoldDB" id="A0AAV3XVY4"/>
<feature type="compositionally biased region" description="Basic and acidic residues" evidence="1">
    <location>
        <begin position="38"/>
        <end position="50"/>
    </location>
</feature>
<gene>
    <name evidence="2" type="ORF">PoB_000108000</name>
</gene>
<sequence>MAPVDRVFATNDGGNEVSAGAGHVKDAPQCKVWPHQLSRNDNDIAVKDDGGDYDNVDDGDDDDDDDDDDDEKY</sequence>
<evidence type="ECO:0000256" key="1">
    <source>
        <dbReference type="SAM" id="MobiDB-lite"/>
    </source>
</evidence>
<evidence type="ECO:0000313" key="3">
    <source>
        <dbReference type="Proteomes" id="UP000735302"/>
    </source>
</evidence>
<proteinExistence type="predicted"/>
<feature type="region of interest" description="Disordered" evidence="1">
    <location>
        <begin position="1"/>
        <end position="73"/>
    </location>
</feature>
<comment type="caution">
    <text evidence="2">The sequence shown here is derived from an EMBL/GenBank/DDBJ whole genome shotgun (WGS) entry which is preliminary data.</text>
</comment>
<reference evidence="2 3" key="1">
    <citation type="journal article" date="2021" name="Elife">
        <title>Chloroplast acquisition without the gene transfer in kleptoplastic sea slugs, Plakobranchus ocellatus.</title>
        <authorList>
            <person name="Maeda T."/>
            <person name="Takahashi S."/>
            <person name="Yoshida T."/>
            <person name="Shimamura S."/>
            <person name="Takaki Y."/>
            <person name="Nagai Y."/>
            <person name="Toyoda A."/>
            <person name="Suzuki Y."/>
            <person name="Arimoto A."/>
            <person name="Ishii H."/>
            <person name="Satoh N."/>
            <person name="Nishiyama T."/>
            <person name="Hasebe M."/>
            <person name="Maruyama T."/>
            <person name="Minagawa J."/>
            <person name="Obokata J."/>
            <person name="Shigenobu S."/>
        </authorList>
    </citation>
    <scope>NUCLEOTIDE SEQUENCE [LARGE SCALE GENOMIC DNA]</scope>
</reference>
<feature type="compositionally biased region" description="Acidic residues" evidence="1">
    <location>
        <begin position="51"/>
        <end position="73"/>
    </location>
</feature>
<keyword evidence="3" id="KW-1185">Reference proteome</keyword>
<organism evidence="2 3">
    <name type="scientific">Plakobranchus ocellatus</name>
    <dbReference type="NCBI Taxonomy" id="259542"/>
    <lineage>
        <taxon>Eukaryota</taxon>
        <taxon>Metazoa</taxon>
        <taxon>Spiralia</taxon>
        <taxon>Lophotrochozoa</taxon>
        <taxon>Mollusca</taxon>
        <taxon>Gastropoda</taxon>
        <taxon>Heterobranchia</taxon>
        <taxon>Euthyneura</taxon>
        <taxon>Panpulmonata</taxon>
        <taxon>Sacoglossa</taxon>
        <taxon>Placobranchoidea</taxon>
        <taxon>Plakobranchidae</taxon>
        <taxon>Plakobranchus</taxon>
    </lineage>
</organism>
<protein>
    <submittedName>
        <fullName evidence="2">Uncharacterized protein</fullName>
    </submittedName>
</protein>
<accession>A0AAV3XVY4</accession>
<dbReference type="EMBL" id="BLXT01000140">
    <property type="protein sequence ID" value="GFN74574.1"/>
    <property type="molecule type" value="Genomic_DNA"/>
</dbReference>
<dbReference type="Proteomes" id="UP000735302">
    <property type="component" value="Unassembled WGS sequence"/>
</dbReference>